<accession>A0ABR0TMP5</accession>
<feature type="region of interest" description="Disordered" evidence="1">
    <location>
        <begin position="179"/>
        <end position="273"/>
    </location>
</feature>
<dbReference type="Proteomes" id="UP001341245">
    <property type="component" value="Unassembled WGS sequence"/>
</dbReference>
<protein>
    <submittedName>
        <fullName evidence="2">Uncharacterized protein</fullName>
    </submittedName>
</protein>
<feature type="region of interest" description="Disordered" evidence="1">
    <location>
        <begin position="70"/>
        <end position="111"/>
    </location>
</feature>
<feature type="region of interest" description="Disordered" evidence="1">
    <location>
        <begin position="1"/>
        <end position="30"/>
    </location>
</feature>
<dbReference type="Pfam" id="PF09428">
    <property type="entry name" value="DUF2011"/>
    <property type="match status" value="1"/>
</dbReference>
<feature type="compositionally biased region" description="Polar residues" evidence="1">
    <location>
        <begin position="10"/>
        <end position="25"/>
    </location>
</feature>
<sequence>MATVAGAVQVSRSDLNGSPQSSRASSPDLDTLERLGANLQFEVVDNTSLPIETTENQEDEDEELEFQLFAPTKSTTDASTPAPVAQKIRIRSPSAEEAREPGIIGPGRPLTYYHTGELDPVRAKEYETAAVSGADVLAMSKLPCTGCAYPWKLVTIPSSQAKAALAAAAAQNPAAEAFLPDVPKKRTRLGKKDRIKKRQKLAALKAKKEEESKSKEEKERLEREKKARRNREKKFKKRARDKAKKAAGKEGDNADESDAGSDAESNADVEMAS</sequence>
<gene>
    <name evidence="2" type="ORF">QM012_007335</name>
</gene>
<dbReference type="EMBL" id="JASGXD010000005">
    <property type="protein sequence ID" value="KAK6005693.1"/>
    <property type="molecule type" value="Genomic_DNA"/>
</dbReference>
<feature type="compositionally biased region" description="Acidic residues" evidence="1">
    <location>
        <begin position="253"/>
        <end position="267"/>
    </location>
</feature>
<reference evidence="2 3" key="1">
    <citation type="submission" date="2023-11" db="EMBL/GenBank/DDBJ databases">
        <title>Draft genome sequence and annotation of the polyextremotolerant black yeast-like fungus Aureobasidium pullulans NRRL 62042.</title>
        <authorList>
            <person name="Dielentheis-Frenken M.R.E."/>
            <person name="Wibberg D."/>
            <person name="Blank L.M."/>
            <person name="Tiso T."/>
        </authorList>
    </citation>
    <scope>NUCLEOTIDE SEQUENCE [LARGE SCALE GENOMIC DNA]</scope>
    <source>
        <strain evidence="2 3">NRRL 62042</strain>
    </source>
</reference>
<proteinExistence type="predicted"/>
<dbReference type="InterPro" id="IPR018555">
    <property type="entry name" value="C630.06c-like"/>
</dbReference>
<evidence type="ECO:0000256" key="1">
    <source>
        <dbReference type="SAM" id="MobiDB-lite"/>
    </source>
</evidence>
<evidence type="ECO:0000313" key="2">
    <source>
        <dbReference type="EMBL" id="KAK6005693.1"/>
    </source>
</evidence>
<feature type="compositionally biased region" description="Basic residues" evidence="1">
    <location>
        <begin position="185"/>
        <end position="200"/>
    </location>
</feature>
<name>A0ABR0TMP5_AURPU</name>
<evidence type="ECO:0000313" key="3">
    <source>
        <dbReference type="Proteomes" id="UP001341245"/>
    </source>
</evidence>
<comment type="caution">
    <text evidence="2">The sequence shown here is derived from an EMBL/GenBank/DDBJ whole genome shotgun (WGS) entry which is preliminary data.</text>
</comment>
<feature type="compositionally biased region" description="Basic and acidic residues" evidence="1">
    <location>
        <begin position="206"/>
        <end position="225"/>
    </location>
</feature>
<keyword evidence="3" id="KW-1185">Reference proteome</keyword>
<organism evidence="2 3">
    <name type="scientific">Aureobasidium pullulans</name>
    <name type="common">Black yeast</name>
    <name type="synonym">Pullularia pullulans</name>
    <dbReference type="NCBI Taxonomy" id="5580"/>
    <lineage>
        <taxon>Eukaryota</taxon>
        <taxon>Fungi</taxon>
        <taxon>Dikarya</taxon>
        <taxon>Ascomycota</taxon>
        <taxon>Pezizomycotina</taxon>
        <taxon>Dothideomycetes</taxon>
        <taxon>Dothideomycetidae</taxon>
        <taxon>Dothideales</taxon>
        <taxon>Saccotheciaceae</taxon>
        <taxon>Aureobasidium</taxon>
    </lineage>
</organism>
<feature type="compositionally biased region" description="Basic residues" evidence="1">
    <location>
        <begin position="226"/>
        <end position="246"/>
    </location>
</feature>